<comment type="caution">
    <text evidence="1">The sequence shown here is derived from an EMBL/GenBank/DDBJ whole genome shotgun (WGS) entry which is preliminary data.</text>
</comment>
<proteinExistence type="predicted"/>
<dbReference type="Proteomes" id="UP000813215">
    <property type="component" value="Unassembled WGS sequence"/>
</dbReference>
<organism evidence="1 2">
    <name type="scientific">Pelatocladus maniniholoensis HA4357-MV3</name>
    <dbReference type="NCBI Taxonomy" id="1117104"/>
    <lineage>
        <taxon>Bacteria</taxon>
        <taxon>Bacillati</taxon>
        <taxon>Cyanobacteriota</taxon>
        <taxon>Cyanophyceae</taxon>
        <taxon>Nostocales</taxon>
        <taxon>Nostocaceae</taxon>
        <taxon>Pelatocladus</taxon>
    </lineage>
</organism>
<dbReference type="AlphaFoldDB" id="A0A9E3HCT5"/>
<evidence type="ECO:0000313" key="2">
    <source>
        <dbReference type="Proteomes" id="UP000813215"/>
    </source>
</evidence>
<gene>
    <name evidence="1" type="ORF">KME28_25085</name>
</gene>
<reference evidence="1" key="1">
    <citation type="submission" date="2021-05" db="EMBL/GenBank/DDBJ databases">
        <authorList>
            <person name="Pietrasiak N."/>
            <person name="Ward R."/>
            <person name="Stajich J.E."/>
            <person name="Kurbessoian T."/>
        </authorList>
    </citation>
    <scope>NUCLEOTIDE SEQUENCE</scope>
    <source>
        <strain evidence="1">HA4357-MV3</strain>
    </source>
</reference>
<name>A0A9E3HCT5_9NOST</name>
<protein>
    <submittedName>
        <fullName evidence="1">Uncharacterized protein</fullName>
    </submittedName>
</protein>
<dbReference type="EMBL" id="JAHHHW010000145">
    <property type="protein sequence ID" value="MBW4434897.1"/>
    <property type="molecule type" value="Genomic_DNA"/>
</dbReference>
<evidence type="ECO:0000313" key="1">
    <source>
        <dbReference type="EMBL" id="MBW4434897.1"/>
    </source>
</evidence>
<accession>A0A9E3HCT5</accession>
<reference evidence="1" key="2">
    <citation type="journal article" date="2022" name="Microbiol. Resour. Announc.">
        <title>Metagenome Sequencing to Explore Phylogenomics of Terrestrial Cyanobacteria.</title>
        <authorList>
            <person name="Ward R.D."/>
            <person name="Stajich J.E."/>
            <person name="Johansen J.R."/>
            <person name="Huntemann M."/>
            <person name="Clum A."/>
            <person name="Foster B."/>
            <person name="Foster B."/>
            <person name="Roux S."/>
            <person name="Palaniappan K."/>
            <person name="Varghese N."/>
            <person name="Mukherjee S."/>
            <person name="Reddy T.B.K."/>
            <person name="Daum C."/>
            <person name="Copeland A."/>
            <person name="Chen I.A."/>
            <person name="Ivanova N.N."/>
            <person name="Kyrpides N.C."/>
            <person name="Shapiro N."/>
            <person name="Eloe-Fadrosh E.A."/>
            <person name="Pietrasiak N."/>
        </authorList>
    </citation>
    <scope>NUCLEOTIDE SEQUENCE</scope>
    <source>
        <strain evidence="1">HA4357-MV3</strain>
    </source>
</reference>
<sequence length="112" mass="12196">MAKKSFWSRRAILKDIVIASIGTLAAFPVLNMARATHASVASKKLTKQKGAVGSWTFIVSFSNGSQDKSLGAFTSDGITIITNERTKSSGFGVWESTGSNTFDKYYSYKEIE</sequence>